<keyword evidence="2" id="KW-1185">Reference proteome</keyword>
<dbReference type="AlphaFoldDB" id="A0A4Z2G8C6"/>
<evidence type="ECO:0000313" key="1">
    <source>
        <dbReference type="EMBL" id="TNN49759.1"/>
    </source>
</evidence>
<reference evidence="1 2" key="1">
    <citation type="submission" date="2019-03" db="EMBL/GenBank/DDBJ databases">
        <title>First draft genome of Liparis tanakae, snailfish: a comprehensive survey of snailfish specific genes.</title>
        <authorList>
            <person name="Kim W."/>
            <person name="Song I."/>
            <person name="Jeong J.-H."/>
            <person name="Kim D."/>
            <person name="Kim S."/>
            <person name="Ryu S."/>
            <person name="Song J.Y."/>
            <person name="Lee S.K."/>
        </authorList>
    </citation>
    <scope>NUCLEOTIDE SEQUENCE [LARGE SCALE GENOMIC DNA]</scope>
    <source>
        <tissue evidence="1">Muscle</tissue>
    </source>
</reference>
<comment type="caution">
    <text evidence="1">The sequence shown here is derived from an EMBL/GenBank/DDBJ whole genome shotgun (WGS) entry which is preliminary data.</text>
</comment>
<dbReference type="Proteomes" id="UP000314294">
    <property type="component" value="Unassembled WGS sequence"/>
</dbReference>
<protein>
    <submittedName>
        <fullName evidence="1">Uncharacterized protein</fullName>
    </submittedName>
</protein>
<name>A0A4Z2G8C6_9TELE</name>
<dbReference type="EMBL" id="SRLO01000642">
    <property type="protein sequence ID" value="TNN49759.1"/>
    <property type="molecule type" value="Genomic_DNA"/>
</dbReference>
<evidence type="ECO:0000313" key="2">
    <source>
        <dbReference type="Proteomes" id="UP000314294"/>
    </source>
</evidence>
<proteinExistence type="predicted"/>
<accession>A0A4Z2G8C6</accession>
<organism evidence="1 2">
    <name type="scientific">Liparis tanakae</name>
    <name type="common">Tanaka's snailfish</name>
    <dbReference type="NCBI Taxonomy" id="230148"/>
    <lineage>
        <taxon>Eukaryota</taxon>
        <taxon>Metazoa</taxon>
        <taxon>Chordata</taxon>
        <taxon>Craniata</taxon>
        <taxon>Vertebrata</taxon>
        <taxon>Euteleostomi</taxon>
        <taxon>Actinopterygii</taxon>
        <taxon>Neopterygii</taxon>
        <taxon>Teleostei</taxon>
        <taxon>Neoteleostei</taxon>
        <taxon>Acanthomorphata</taxon>
        <taxon>Eupercaria</taxon>
        <taxon>Perciformes</taxon>
        <taxon>Cottioidei</taxon>
        <taxon>Cottales</taxon>
        <taxon>Liparidae</taxon>
        <taxon>Liparis</taxon>
    </lineage>
</organism>
<sequence>MSPASGAREQVLSPDAGPVCSGMDIKVLAGLFTGKPCSPFVRERGGHLPSVPPSPSSLSSQTTVAARARLSKGTLCACRAHPDSASPALCRNCADTSYKVPTGQSGSI</sequence>
<gene>
    <name evidence="1" type="ORF">EYF80_040051</name>
</gene>